<keyword evidence="3" id="KW-1185">Reference proteome</keyword>
<comment type="caution">
    <text evidence="2">The sequence shown here is derived from an EMBL/GenBank/DDBJ whole genome shotgun (WGS) entry which is preliminary data.</text>
</comment>
<evidence type="ECO:0000313" key="3">
    <source>
        <dbReference type="Proteomes" id="UP000826195"/>
    </source>
</evidence>
<evidence type="ECO:0000259" key="1">
    <source>
        <dbReference type="Pfam" id="PF24764"/>
    </source>
</evidence>
<name>A0AAV7II42_COTGL</name>
<dbReference type="EMBL" id="JAHXZJ010001492">
    <property type="protein sequence ID" value="KAH0552164.1"/>
    <property type="molecule type" value="Genomic_DNA"/>
</dbReference>
<dbReference type="AlphaFoldDB" id="A0AAV7II42"/>
<evidence type="ECO:0000313" key="2">
    <source>
        <dbReference type="EMBL" id="KAH0552164.1"/>
    </source>
</evidence>
<dbReference type="PANTHER" id="PTHR46791:SF13">
    <property type="entry name" value="CLR5 DOMAIN-CONTAINING PROTEIN"/>
    <property type="match status" value="1"/>
</dbReference>
<feature type="domain" description="Integrase core" evidence="1">
    <location>
        <begin position="88"/>
        <end position="170"/>
    </location>
</feature>
<reference evidence="2 3" key="1">
    <citation type="journal article" date="2021" name="J. Hered.">
        <title>A chromosome-level genome assembly of the parasitoid wasp, Cotesia glomerata (Hymenoptera: Braconidae).</title>
        <authorList>
            <person name="Pinto B.J."/>
            <person name="Weis J.J."/>
            <person name="Gamble T."/>
            <person name="Ode P.J."/>
            <person name="Paul R."/>
            <person name="Zaspel J.M."/>
        </authorList>
    </citation>
    <scope>NUCLEOTIDE SEQUENCE [LARGE SCALE GENOMIC DNA]</scope>
    <source>
        <strain evidence="2">CgM1</strain>
    </source>
</reference>
<dbReference type="Pfam" id="PF24764">
    <property type="entry name" value="rva_4"/>
    <property type="match status" value="1"/>
</dbReference>
<dbReference type="InterPro" id="IPR058913">
    <property type="entry name" value="Integrase_dom_put"/>
</dbReference>
<organism evidence="2 3">
    <name type="scientific">Cotesia glomerata</name>
    <name type="common">Lepidopteran parasitic wasp</name>
    <name type="synonym">Apanteles glomeratus</name>
    <dbReference type="NCBI Taxonomy" id="32391"/>
    <lineage>
        <taxon>Eukaryota</taxon>
        <taxon>Metazoa</taxon>
        <taxon>Ecdysozoa</taxon>
        <taxon>Arthropoda</taxon>
        <taxon>Hexapoda</taxon>
        <taxon>Insecta</taxon>
        <taxon>Pterygota</taxon>
        <taxon>Neoptera</taxon>
        <taxon>Endopterygota</taxon>
        <taxon>Hymenoptera</taxon>
        <taxon>Apocrita</taxon>
        <taxon>Ichneumonoidea</taxon>
        <taxon>Braconidae</taxon>
        <taxon>Microgastrinae</taxon>
        <taxon>Cotesia</taxon>
    </lineage>
</organism>
<accession>A0AAV7II42</accession>
<protein>
    <recommendedName>
        <fullName evidence="1">Integrase core domain-containing protein</fullName>
    </recommendedName>
</protein>
<dbReference type="PANTHER" id="PTHR46791">
    <property type="entry name" value="EXPRESSED PROTEIN"/>
    <property type="match status" value="1"/>
</dbReference>
<proteinExistence type="predicted"/>
<dbReference type="Proteomes" id="UP000826195">
    <property type="component" value="Unassembled WGS sequence"/>
</dbReference>
<gene>
    <name evidence="2" type="ORF">KQX54_006381</name>
</gene>
<sequence>MSTLKRILSTLGLKRKYVPESNMREIIAAAIEEVNSCGYNLCYRSLWKKLKLQYKLRVKRETVYKILKILDPEGIANRYGNKLRRRQYISPGPNFMWHLDGYNKLKQFGFAIHDCIDGFSRKVMWLEVATTNNDLAVTAYYYLKTVKQLKFLPTVIRCDKGSENVLIGLFDESSLHIKCLQLCFGPLLKYDLQNNKKLWNQHRIRRQAARNHLDGQPNAFFQLPHQYNCRDYKKMINVDTVGQLIEIFTKKPQLFDPLVKELTKLLIPDFKIPTNPTEALNLYKQILSEYAAFKRQQ</sequence>